<evidence type="ECO:0000313" key="1">
    <source>
        <dbReference type="EMBL" id="GFQ05337.1"/>
    </source>
</evidence>
<evidence type="ECO:0000313" key="2">
    <source>
        <dbReference type="Proteomes" id="UP000653305"/>
    </source>
</evidence>
<name>A0A830D114_9LAMI</name>
<comment type="caution">
    <text evidence="1">The sequence shown here is derived from an EMBL/GenBank/DDBJ whole genome shotgun (WGS) entry which is preliminary data.</text>
</comment>
<dbReference type="Proteomes" id="UP000653305">
    <property type="component" value="Unassembled WGS sequence"/>
</dbReference>
<keyword evidence="2" id="KW-1185">Reference proteome</keyword>
<dbReference type="Gene3D" id="3.40.50.1220">
    <property type="entry name" value="TPP-binding domain"/>
    <property type="match status" value="1"/>
</dbReference>
<reference evidence="1" key="1">
    <citation type="submission" date="2020-07" db="EMBL/GenBank/DDBJ databases">
        <title>Ethylene signaling mediates host invasion by parasitic plants.</title>
        <authorList>
            <person name="Yoshida S."/>
        </authorList>
    </citation>
    <scope>NUCLEOTIDE SEQUENCE</scope>
    <source>
        <strain evidence="1">Okayama</strain>
    </source>
</reference>
<organism evidence="1 2">
    <name type="scientific">Phtheirospermum japonicum</name>
    <dbReference type="NCBI Taxonomy" id="374723"/>
    <lineage>
        <taxon>Eukaryota</taxon>
        <taxon>Viridiplantae</taxon>
        <taxon>Streptophyta</taxon>
        <taxon>Embryophyta</taxon>
        <taxon>Tracheophyta</taxon>
        <taxon>Spermatophyta</taxon>
        <taxon>Magnoliopsida</taxon>
        <taxon>eudicotyledons</taxon>
        <taxon>Gunneridae</taxon>
        <taxon>Pentapetalae</taxon>
        <taxon>asterids</taxon>
        <taxon>lamiids</taxon>
        <taxon>Lamiales</taxon>
        <taxon>Orobanchaceae</taxon>
        <taxon>Orobanchaceae incertae sedis</taxon>
        <taxon>Phtheirospermum</taxon>
    </lineage>
</organism>
<accession>A0A830D114</accession>
<proteinExistence type="predicted"/>
<dbReference type="OrthoDB" id="8119704at2759"/>
<dbReference type="AlphaFoldDB" id="A0A830D114"/>
<protein>
    <submittedName>
        <fullName evidence="1">Protein phyllo chloroplastic</fullName>
    </submittedName>
</protein>
<dbReference type="EMBL" id="BMAC01001048">
    <property type="protein sequence ID" value="GFQ05337.1"/>
    <property type="molecule type" value="Genomic_DNA"/>
</dbReference>
<sequence length="121" mass="14207">MADWESDNRETHFSDYRASTPCPYIMVDDHPGRHDPSRIITHRVQCTIAEFSDCLIKCYTLDVSKKWRELIGGLDKRLPGRSFLINSRTIVDRTLRRAKDLQNNSLRVFFVLWKQHADTGR</sequence>
<gene>
    <name evidence="1" type="ORF">PHJA_002677800</name>
</gene>